<comment type="cofactor">
    <cofactor evidence="1">
        <name>FAD</name>
        <dbReference type="ChEBI" id="CHEBI:57692"/>
    </cofactor>
</comment>
<evidence type="ECO:0000256" key="1">
    <source>
        <dbReference type="ARBA" id="ARBA00001974"/>
    </source>
</evidence>
<keyword evidence="7" id="KW-1185">Reference proteome</keyword>
<evidence type="ECO:0000256" key="3">
    <source>
        <dbReference type="ARBA" id="ARBA00022827"/>
    </source>
</evidence>
<dbReference type="InterPro" id="IPR027477">
    <property type="entry name" value="Succ_DH/fumarate_Rdtase_cat_sf"/>
</dbReference>
<dbReference type="SUPFAM" id="SSF56425">
    <property type="entry name" value="Succinate dehydrogenase/fumarate reductase flavoprotein, catalytic domain"/>
    <property type="match status" value="1"/>
</dbReference>
<dbReference type="InterPro" id="IPR003953">
    <property type="entry name" value="FAD-dep_OxRdtase_2_FAD-bd"/>
</dbReference>
<dbReference type="PANTHER" id="PTHR43400">
    <property type="entry name" value="FUMARATE REDUCTASE"/>
    <property type="match status" value="1"/>
</dbReference>
<dbReference type="EMBL" id="JAUHLI010000018">
    <property type="protein sequence ID" value="MEE2002928.1"/>
    <property type="molecule type" value="Genomic_DNA"/>
</dbReference>
<evidence type="ECO:0000256" key="4">
    <source>
        <dbReference type="ARBA" id="ARBA00023002"/>
    </source>
</evidence>
<dbReference type="PANTHER" id="PTHR43400:SF10">
    <property type="entry name" value="3-OXOSTEROID 1-DEHYDROGENASE"/>
    <property type="match status" value="1"/>
</dbReference>
<protein>
    <submittedName>
        <fullName evidence="6">FAD-binding protein</fullName>
    </submittedName>
</protein>
<gene>
    <name evidence="6" type="ORF">QWY20_15835</name>
</gene>
<dbReference type="Gene3D" id="3.50.50.60">
    <property type="entry name" value="FAD/NAD(P)-binding domain"/>
    <property type="match status" value="1"/>
</dbReference>
<organism evidence="6 7">
    <name type="scientific">Alkalimonas cellulosilytica</name>
    <dbReference type="NCBI Taxonomy" id="3058395"/>
    <lineage>
        <taxon>Bacteria</taxon>
        <taxon>Pseudomonadati</taxon>
        <taxon>Pseudomonadota</taxon>
        <taxon>Gammaproteobacteria</taxon>
        <taxon>Alkalimonas</taxon>
    </lineage>
</organism>
<dbReference type="InterPro" id="IPR050315">
    <property type="entry name" value="FAD-oxidoreductase_2"/>
</dbReference>
<evidence type="ECO:0000313" key="6">
    <source>
        <dbReference type="EMBL" id="MEE2002928.1"/>
    </source>
</evidence>
<comment type="caution">
    <text evidence="6">The sequence shown here is derived from an EMBL/GenBank/DDBJ whole genome shotgun (WGS) entry which is preliminary data.</text>
</comment>
<dbReference type="Gene3D" id="3.90.700.10">
    <property type="entry name" value="Succinate dehydrogenase/fumarate reductase flavoprotein, catalytic domain"/>
    <property type="match status" value="1"/>
</dbReference>
<reference evidence="6 7" key="1">
    <citation type="submission" date="2023-07" db="EMBL/GenBank/DDBJ databases">
        <title>Alkalimonas sp., MEB108 novel, alkaliphilic bacterium isolated from Lonar Lake, India.</title>
        <authorList>
            <person name="Joshi A."/>
            <person name="Thite S."/>
        </authorList>
    </citation>
    <scope>NUCLEOTIDE SEQUENCE [LARGE SCALE GENOMIC DNA]</scope>
    <source>
        <strain evidence="6 7">MEB108</strain>
    </source>
</reference>
<keyword evidence="2" id="KW-0285">Flavoprotein</keyword>
<evidence type="ECO:0000259" key="5">
    <source>
        <dbReference type="Pfam" id="PF00890"/>
    </source>
</evidence>
<dbReference type="Pfam" id="PF00890">
    <property type="entry name" value="FAD_binding_2"/>
    <property type="match status" value="1"/>
</dbReference>
<dbReference type="Proteomes" id="UP001336314">
    <property type="component" value="Unassembled WGS sequence"/>
</dbReference>
<dbReference type="RefSeq" id="WP_330129976.1">
    <property type="nucleotide sequence ID" value="NZ_JAUHLI010000018.1"/>
</dbReference>
<accession>A0ABU7J9I3</accession>
<proteinExistence type="predicted"/>
<keyword evidence="4" id="KW-0560">Oxidoreductase</keyword>
<evidence type="ECO:0000256" key="2">
    <source>
        <dbReference type="ARBA" id="ARBA00022630"/>
    </source>
</evidence>
<feature type="domain" description="FAD-dependent oxidoreductase 2 FAD-binding" evidence="5">
    <location>
        <begin position="15"/>
        <end position="478"/>
    </location>
</feature>
<name>A0ABU7J9I3_9GAMM</name>
<keyword evidence="3" id="KW-0274">FAD</keyword>
<sequence>MSSLSAVKAWDLETDVLIFGFGLAGASAAIEALAADPSLKVTICEKMPEKYAGGNSRAAGQSLLIAKNPAALIEYQRAMSTSNPIPEEMLHAWAHRMSELEPWIKERAEEAGSQYIQGTGFTDRQAVLEFPELGAADAVTYTATILPIPAGVWLAFKANVDKRPIEVLYETPVKDLIQDPDTLEVFGAWVERDGRLQAIKARRGVVLAVGGYEANLEMQRNYCGYEKLFPLGTPGNTGDGIHILQKAGADLWHMRNKGQSGGIWPGLKAPGYETVFLRNLFWQSFSWLEIAADNKRFYNETAELQLTHYKEKKHNHWVDTPHINAGPVHMIFDETTRSYNCLALKAFTWNIAAEGLDWSDDNLKEIEQGRVLKADSIEELAEKMGRDPNAVAAEVERYNQMCAQGEDTDFCRNPVTLQPIATGPFYAVEIVPAVVCTGGGGRRNIESQVLTPAGQPIPRLYEAGELGSMFSNLYQNGSYLTEAMISGRAAGRNLAQTKPWSEQE</sequence>
<evidence type="ECO:0000313" key="7">
    <source>
        <dbReference type="Proteomes" id="UP001336314"/>
    </source>
</evidence>
<dbReference type="InterPro" id="IPR036188">
    <property type="entry name" value="FAD/NAD-bd_sf"/>
</dbReference>
<dbReference type="SUPFAM" id="SSF51905">
    <property type="entry name" value="FAD/NAD(P)-binding domain"/>
    <property type="match status" value="1"/>
</dbReference>